<dbReference type="GO" id="GO:0005737">
    <property type="term" value="C:cytoplasm"/>
    <property type="evidence" value="ECO:0007669"/>
    <property type="project" value="UniProtKB-SubCell"/>
</dbReference>
<evidence type="ECO:0000313" key="17">
    <source>
        <dbReference type="Proteomes" id="UP000192223"/>
    </source>
</evidence>
<dbReference type="SUPFAM" id="SSF63829">
    <property type="entry name" value="Calcium-dependent phosphotriesterase"/>
    <property type="match status" value="1"/>
</dbReference>
<evidence type="ECO:0000256" key="1">
    <source>
        <dbReference type="ARBA" id="ARBA00001589"/>
    </source>
</evidence>
<accession>A0A1W4WTF3</accession>
<dbReference type="STRING" id="224129.A0A1W4WTF3"/>
<evidence type="ECO:0000256" key="3">
    <source>
        <dbReference type="ARBA" id="ARBA00001936"/>
    </source>
</evidence>
<keyword evidence="17" id="KW-1185">Reference proteome</keyword>
<dbReference type="InterPro" id="IPR008367">
    <property type="entry name" value="Regucalcin"/>
</dbReference>
<proteinExistence type="inferred from homology"/>
<dbReference type="GO" id="GO:0005509">
    <property type="term" value="F:calcium ion binding"/>
    <property type="evidence" value="ECO:0007669"/>
    <property type="project" value="InterPro"/>
</dbReference>
<comment type="similarity">
    <text evidence="6">Belongs to the SMP-30/CGR1 family.</text>
</comment>
<evidence type="ECO:0000256" key="9">
    <source>
        <dbReference type="ARBA" id="ARBA00022490"/>
    </source>
</evidence>
<feature type="binding site" evidence="15">
    <location>
        <position position="175"/>
    </location>
    <ligand>
        <name>substrate</name>
    </ligand>
</feature>
<evidence type="ECO:0000256" key="7">
    <source>
        <dbReference type="ARBA" id="ARBA00013227"/>
    </source>
</evidence>
<evidence type="ECO:0000256" key="12">
    <source>
        <dbReference type="ARBA" id="ARBA00022837"/>
    </source>
</evidence>
<comment type="cofactor">
    <cofactor evidence="15">
        <name>Zn(2+)</name>
        <dbReference type="ChEBI" id="CHEBI:29105"/>
    </cofactor>
    <text evidence="15">Binds 1 divalent metal cation per subunit.</text>
</comment>
<comment type="cofactor">
    <cofactor evidence="3">
        <name>Mn(2+)</name>
        <dbReference type="ChEBI" id="CHEBI:29035"/>
    </cofactor>
</comment>
<evidence type="ECO:0000256" key="10">
    <source>
        <dbReference type="ARBA" id="ARBA00022723"/>
    </source>
</evidence>
<gene>
    <name evidence="18" type="primary">LOC108735710</name>
</gene>
<keyword evidence="9" id="KW-0963">Cytoplasm</keyword>
<evidence type="ECO:0000256" key="8">
    <source>
        <dbReference type="ARBA" id="ARBA00016808"/>
    </source>
</evidence>
<dbReference type="GO" id="GO:0019853">
    <property type="term" value="P:L-ascorbic acid biosynthetic process"/>
    <property type="evidence" value="ECO:0007669"/>
    <property type="project" value="TreeGrafter"/>
</dbReference>
<keyword evidence="10 15" id="KW-0479">Metal-binding</keyword>
<evidence type="ECO:0000256" key="5">
    <source>
        <dbReference type="ARBA" id="ARBA00004496"/>
    </source>
</evidence>
<dbReference type="KEGG" id="apln:108735710"/>
<organism evidence="17 18">
    <name type="scientific">Agrilus planipennis</name>
    <name type="common">Emerald ash borer</name>
    <name type="synonym">Agrilus marcopoli</name>
    <dbReference type="NCBI Taxonomy" id="224129"/>
    <lineage>
        <taxon>Eukaryota</taxon>
        <taxon>Metazoa</taxon>
        <taxon>Ecdysozoa</taxon>
        <taxon>Arthropoda</taxon>
        <taxon>Hexapoda</taxon>
        <taxon>Insecta</taxon>
        <taxon>Pterygota</taxon>
        <taxon>Neoptera</taxon>
        <taxon>Endopterygota</taxon>
        <taxon>Coleoptera</taxon>
        <taxon>Polyphaga</taxon>
        <taxon>Elateriformia</taxon>
        <taxon>Buprestoidea</taxon>
        <taxon>Buprestidae</taxon>
        <taxon>Agrilinae</taxon>
        <taxon>Agrilus</taxon>
    </lineage>
</organism>
<evidence type="ECO:0000256" key="11">
    <source>
        <dbReference type="ARBA" id="ARBA00022801"/>
    </source>
</evidence>
<dbReference type="InParanoid" id="A0A1W4WTF3"/>
<evidence type="ECO:0000256" key="13">
    <source>
        <dbReference type="ARBA" id="ARBA00032464"/>
    </source>
</evidence>
<dbReference type="EC" id="3.1.1.17" evidence="7"/>
<evidence type="ECO:0000256" key="2">
    <source>
        <dbReference type="ARBA" id="ARBA00001913"/>
    </source>
</evidence>
<dbReference type="Gene3D" id="2.120.10.30">
    <property type="entry name" value="TolB, C-terminal domain"/>
    <property type="match status" value="1"/>
</dbReference>
<dbReference type="OrthoDB" id="423498at2759"/>
<reference evidence="18" key="1">
    <citation type="submission" date="2025-08" db="UniProtKB">
        <authorList>
            <consortium name="RefSeq"/>
        </authorList>
    </citation>
    <scope>IDENTIFICATION</scope>
    <source>
        <tissue evidence="18">Entire body</tissue>
    </source>
</reference>
<feature type="binding site" evidence="15">
    <location>
        <position position="225"/>
    </location>
    <ligand>
        <name>a divalent metal cation</name>
        <dbReference type="ChEBI" id="CHEBI:60240"/>
    </ligand>
</feature>
<evidence type="ECO:0000256" key="15">
    <source>
        <dbReference type="PIRSR" id="PIRSR605511-2"/>
    </source>
</evidence>
<dbReference type="Pfam" id="PF08450">
    <property type="entry name" value="SGL"/>
    <property type="match status" value="1"/>
</dbReference>
<evidence type="ECO:0000256" key="4">
    <source>
        <dbReference type="ARBA" id="ARBA00001946"/>
    </source>
</evidence>
<dbReference type="PRINTS" id="PR01790">
    <property type="entry name" value="SMP30FAMILY"/>
</dbReference>
<dbReference type="GO" id="GO:0030234">
    <property type="term" value="F:enzyme regulator activity"/>
    <property type="evidence" value="ECO:0007669"/>
    <property type="project" value="InterPro"/>
</dbReference>
<comment type="cofactor">
    <cofactor evidence="4">
        <name>Mg(2+)</name>
        <dbReference type="ChEBI" id="CHEBI:18420"/>
    </cofactor>
</comment>
<comment type="catalytic activity">
    <reaction evidence="1">
        <text>D-glucono-1,5-lactone + H2O = D-gluconate + H(+)</text>
        <dbReference type="Rhea" id="RHEA:10440"/>
        <dbReference type="ChEBI" id="CHEBI:15377"/>
        <dbReference type="ChEBI" id="CHEBI:15378"/>
        <dbReference type="ChEBI" id="CHEBI:16217"/>
        <dbReference type="ChEBI" id="CHEBI:18391"/>
        <dbReference type="EC" id="3.1.1.17"/>
    </reaction>
</comment>
<dbReference type="Proteomes" id="UP000192223">
    <property type="component" value="Unplaced"/>
</dbReference>
<evidence type="ECO:0000313" key="18">
    <source>
        <dbReference type="RefSeq" id="XP_018323310.1"/>
    </source>
</evidence>
<keyword evidence="15" id="KW-0862">Zinc</keyword>
<dbReference type="GO" id="GO:0004341">
    <property type="term" value="F:gluconolactonase activity"/>
    <property type="evidence" value="ECO:0007669"/>
    <property type="project" value="UniProtKB-EC"/>
</dbReference>
<feature type="active site" description="Proton donor/acceptor" evidence="14">
    <location>
        <position position="280"/>
    </location>
</feature>
<evidence type="ECO:0000256" key="14">
    <source>
        <dbReference type="PIRSR" id="PIRSR605511-1"/>
    </source>
</evidence>
<dbReference type="AlphaFoldDB" id="A0A1W4WTF3"/>
<dbReference type="InterPro" id="IPR005511">
    <property type="entry name" value="SMP-30"/>
</dbReference>
<keyword evidence="12" id="KW-0106">Calcium</keyword>
<comment type="cofactor">
    <cofactor evidence="2">
        <name>Ca(2+)</name>
        <dbReference type="ChEBI" id="CHEBI:29108"/>
    </cofactor>
</comment>
<feature type="domain" description="SMP-30/Gluconolactonase/LRE-like region" evidence="16">
    <location>
        <begin position="78"/>
        <end position="339"/>
    </location>
</feature>
<evidence type="ECO:0000256" key="6">
    <source>
        <dbReference type="ARBA" id="ARBA00008853"/>
    </source>
</evidence>
<evidence type="ECO:0000259" key="16">
    <source>
        <dbReference type="Pfam" id="PF08450"/>
    </source>
</evidence>
<dbReference type="GeneID" id="108735710"/>
<feature type="binding site" evidence="15">
    <location>
        <position position="79"/>
    </location>
    <ligand>
        <name>a divalent metal cation</name>
        <dbReference type="ChEBI" id="CHEBI:60240"/>
    </ligand>
</feature>
<dbReference type="PANTHER" id="PTHR10907">
    <property type="entry name" value="REGUCALCIN"/>
    <property type="match status" value="1"/>
</dbReference>
<comment type="subcellular location">
    <subcellularLocation>
        <location evidence="5">Cytoplasm</location>
    </subcellularLocation>
</comment>
<keyword evidence="11" id="KW-0378">Hydrolase</keyword>
<protein>
    <recommendedName>
        <fullName evidence="8">Regucalcin</fullName>
        <ecNumber evidence="7">3.1.1.17</ecNumber>
    </recommendedName>
    <alternativeName>
        <fullName evidence="13">Gluconolactonase</fullName>
    </alternativeName>
</protein>
<dbReference type="RefSeq" id="XP_018323310.1">
    <property type="nucleotide sequence ID" value="XM_018467808.1"/>
</dbReference>
<dbReference type="PRINTS" id="PR01791">
    <property type="entry name" value="REGUCALCIN"/>
</dbReference>
<dbReference type="InterPro" id="IPR013658">
    <property type="entry name" value="SGL"/>
</dbReference>
<feature type="binding site" evidence="15">
    <location>
        <position position="280"/>
    </location>
    <ligand>
        <name>a divalent metal cation</name>
        <dbReference type="ChEBI" id="CHEBI:60240"/>
    </ligand>
</feature>
<dbReference type="InterPro" id="IPR011042">
    <property type="entry name" value="6-blade_b-propeller_TolB-like"/>
</dbReference>
<sequence length="381" mass="41898">MTHVVYKKRQGCIKYNMISLKGLVCIVLCKCYCNIFTTRLLENCRKPLPMSCECREKALPSSDSVYKIVPVTAATWHAEGPHWDPRKQALYYVNTFSPTVFRLKDGILTHQQIGKAHSIGTVTPIDGTENKFLITCDKAVWVLTWDGETNNSGFVDYSESIIDDLEPDKPRNQANDGKADSLGRLWLGTLTRNLDLTVTEPGGSLFIIDENGAAKVLLDSLTISNGIAWSKDEKRFFFVDSAVKDIKVFDCNVQNGTISNPKILFQLDNLSDISPSGIIDGITIDSNDNLWIAIYRGGLVFQVDGKNGAVLKKIEMPVSGVTSLAFGGPNFDVLYATTSRHGLSKEALEKQPESGKVFAITGLGVKGTPMNNYALKGKCSK</sequence>
<name>A0A1W4WTF3_AGRPL</name>
<dbReference type="PANTHER" id="PTHR10907:SF47">
    <property type="entry name" value="REGUCALCIN"/>
    <property type="match status" value="1"/>
</dbReference>